<dbReference type="InterPro" id="IPR001254">
    <property type="entry name" value="Trypsin_dom"/>
</dbReference>
<dbReference type="PROSITE" id="PS50240">
    <property type="entry name" value="TRYPSIN_DOM"/>
    <property type="match status" value="1"/>
</dbReference>
<dbReference type="GO" id="GO:0006508">
    <property type="term" value="P:proteolysis"/>
    <property type="evidence" value="ECO:0007669"/>
    <property type="project" value="UniProtKB-KW"/>
</dbReference>
<evidence type="ECO:0000313" key="10">
    <source>
        <dbReference type="EMBL" id="KAF7993881.1"/>
    </source>
</evidence>
<dbReference type="InterPro" id="IPR043504">
    <property type="entry name" value="Peptidase_S1_PA_chymotrypsin"/>
</dbReference>
<accession>A0A834XW37</accession>
<evidence type="ECO:0000256" key="5">
    <source>
        <dbReference type="ARBA" id="ARBA00022825"/>
    </source>
</evidence>
<dbReference type="SMART" id="SM00020">
    <property type="entry name" value="Tryp_SPc"/>
    <property type="match status" value="1"/>
</dbReference>
<evidence type="ECO:0000256" key="3">
    <source>
        <dbReference type="ARBA" id="ARBA00022670"/>
    </source>
</evidence>
<dbReference type="FunFam" id="2.40.10.10:FF:000036">
    <property type="entry name" value="Trypsin beta"/>
    <property type="match status" value="1"/>
</dbReference>
<proteinExistence type="inferred from homology"/>
<dbReference type="PROSITE" id="PS00134">
    <property type="entry name" value="TRYPSIN_HIS"/>
    <property type="match status" value="1"/>
</dbReference>
<evidence type="ECO:0000256" key="6">
    <source>
        <dbReference type="ARBA" id="ARBA00023157"/>
    </source>
</evidence>
<comment type="similarity">
    <text evidence="2">Belongs to the peptidase S1 family.</text>
</comment>
<dbReference type="GO" id="GO:0005576">
    <property type="term" value="C:extracellular region"/>
    <property type="evidence" value="ECO:0007669"/>
    <property type="project" value="UniProtKB-SubCell"/>
</dbReference>
<dbReference type="EMBL" id="JACMRX010000003">
    <property type="protein sequence ID" value="KAF7993881.1"/>
    <property type="molecule type" value="Genomic_DNA"/>
</dbReference>
<dbReference type="InterPro" id="IPR009003">
    <property type="entry name" value="Peptidase_S1_PA"/>
</dbReference>
<sequence length="248" mass="26562">MYQLMILLISSIFIQDVRGIVGGVDSNIIDLPYQVSLRRSSQHICGGAIISDRHILTAGHCIAGIFSSPFTELTVASGSSTLNGPANVHFVDNVIVHPGYVPRASTQRVKNDIAIIILENSIKENEFQSRIYLPNENTPSGIVGVVSGWGRTSIDSKSSIVLKKASVNILSSMECLEQGELVGAGQLCGFSGLGSGTCKGDSGGPLVFKNTIIGIVSTSDRECLQNVPHTYTRVFTHLKFIKTTIAEN</sequence>
<dbReference type="PANTHER" id="PTHR24276">
    <property type="entry name" value="POLYSERASE-RELATED"/>
    <property type="match status" value="1"/>
</dbReference>
<keyword evidence="5 7" id="KW-0720">Serine protease</keyword>
<evidence type="ECO:0000259" key="9">
    <source>
        <dbReference type="PROSITE" id="PS50240"/>
    </source>
</evidence>
<dbReference type="Pfam" id="PF00089">
    <property type="entry name" value="Trypsin"/>
    <property type="match status" value="1"/>
</dbReference>
<dbReference type="InterPro" id="IPR050430">
    <property type="entry name" value="Peptidase_S1"/>
</dbReference>
<feature type="domain" description="Peptidase S1" evidence="9">
    <location>
        <begin position="20"/>
        <end position="246"/>
    </location>
</feature>
<organism evidence="10 11">
    <name type="scientific">Aphidius gifuensis</name>
    <name type="common">Parasitoid wasp</name>
    <dbReference type="NCBI Taxonomy" id="684658"/>
    <lineage>
        <taxon>Eukaryota</taxon>
        <taxon>Metazoa</taxon>
        <taxon>Ecdysozoa</taxon>
        <taxon>Arthropoda</taxon>
        <taxon>Hexapoda</taxon>
        <taxon>Insecta</taxon>
        <taxon>Pterygota</taxon>
        <taxon>Neoptera</taxon>
        <taxon>Endopterygota</taxon>
        <taxon>Hymenoptera</taxon>
        <taxon>Apocrita</taxon>
        <taxon>Ichneumonoidea</taxon>
        <taxon>Braconidae</taxon>
        <taxon>Aphidiinae</taxon>
        <taxon>Aphidius</taxon>
    </lineage>
</organism>
<dbReference type="OrthoDB" id="6755574at2759"/>
<feature type="chain" id="PRO_5032585461" description="Peptidase S1 domain-containing protein" evidence="8">
    <location>
        <begin position="20"/>
        <end position="248"/>
    </location>
</feature>
<dbReference type="PRINTS" id="PR00722">
    <property type="entry name" value="CHYMOTRYPSIN"/>
</dbReference>
<dbReference type="AlphaFoldDB" id="A0A834XW37"/>
<evidence type="ECO:0000256" key="1">
    <source>
        <dbReference type="ARBA" id="ARBA00004239"/>
    </source>
</evidence>
<gene>
    <name evidence="10" type="ORF">HCN44_011150</name>
</gene>
<dbReference type="SUPFAM" id="SSF50494">
    <property type="entry name" value="Trypsin-like serine proteases"/>
    <property type="match status" value="1"/>
</dbReference>
<dbReference type="InterPro" id="IPR001314">
    <property type="entry name" value="Peptidase_S1A"/>
</dbReference>
<evidence type="ECO:0000256" key="2">
    <source>
        <dbReference type="ARBA" id="ARBA00007664"/>
    </source>
</evidence>
<keyword evidence="4 7" id="KW-0378">Hydrolase</keyword>
<dbReference type="InterPro" id="IPR033116">
    <property type="entry name" value="TRYPSIN_SER"/>
</dbReference>
<evidence type="ECO:0000256" key="4">
    <source>
        <dbReference type="ARBA" id="ARBA00022801"/>
    </source>
</evidence>
<protein>
    <recommendedName>
        <fullName evidence="9">Peptidase S1 domain-containing protein</fullName>
    </recommendedName>
</protein>
<dbReference type="CDD" id="cd00190">
    <property type="entry name" value="Tryp_SPc"/>
    <property type="match status" value="1"/>
</dbReference>
<dbReference type="PANTHER" id="PTHR24276:SF98">
    <property type="entry name" value="FI18310P1-RELATED"/>
    <property type="match status" value="1"/>
</dbReference>
<dbReference type="InterPro" id="IPR018114">
    <property type="entry name" value="TRYPSIN_HIS"/>
</dbReference>
<comment type="subcellular location">
    <subcellularLocation>
        <location evidence="1">Secreted</location>
        <location evidence="1">Extracellular space</location>
    </subcellularLocation>
</comment>
<keyword evidence="6" id="KW-1015">Disulfide bond</keyword>
<keyword evidence="11" id="KW-1185">Reference proteome</keyword>
<feature type="signal peptide" evidence="8">
    <location>
        <begin position="1"/>
        <end position="19"/>
    </location>
</feature>
<dbReference type="Gene3D" id="2.40.10.10">
    <property type="entry name" value="Trypsin-like serine proteases"/>
    <property type="match status" value="2"/>
</dbReference>
<keyword evidence="8" id="KW-0732">Signal</keyword>
<comment type="caution">
    <text evidence="10">The sequence shown here is derived from an EMBL/GenBank/DDBJ whole genome shotgun (WGS) entry which is preliminary data.</text>
</comment>
<name>A0A834XW37_APHGI</name>
<dbReference type="PROSITE" id="PS00135">
    <property type="entry name" value="TRYPSIN_SER"/>
    <property type="match status" value="1"/>
</dbReference>
<evidence type="ECO:0000313" key="11">
    <source>
        <dbReference type="Proteomes" id="UP000639338"/>
    </source>
</evidence>
<keyword evidence="3 7" id="KW-0645">Protease</keyword>
<evidence type="ECO:0000256" key="8">
    <source>
        <dbReference type="SAM" id="SignalP"/>
    </source>
</evidence>
<dbReference type="GO" id="GO:0004252">
    <property type="term" value="F:serine-type endopeptidase activity"/>
    <property type="evidence" value="ECO:0007669"/>
    <property type="project" value="InterPro"/>
</dbReference>
<reference evidence="10 11" key="1">
    <citation type="submission" date="2020-08" db="EMBL/GenBank/DDBJ databases">
        <title>Aphidius gifuensis genome sequencing and assembly.</title>
        <authorList>
            <person name="Du Z."/>
        </authorList>
    </citation>
    <scope>NUCLEOTIDE SEQUENCE [LARGE SCALE GENOMIC DNA]</scope>
    <source>
        <strain evidence="10">YNYX2018</strain>
        <tissue evidence="10">Adults</tissue>
    </source>
</reference>
<evidence type="ECO:0000256" key="7">
    <source>
        <dbReference type="RuleBase" id="RU363034"/>
    </source>
</evidence>
<dbReference type="Proteomes" id="UP000639338">
    <property type="component" value="Unassembled WGS sequence"/>
</dbReference>